<dbReference type="RefSeq" id="YP_240819.1">
    <property type="nucleotide sequence ID" value="NC_007065.1"/>
</dbReference>
<evidence type="ECO:0000313" key="1">
    <source>
        <dbReference type="EMBL" id="AAX92051.1"/>
    </source>
</evidence>
<dbReference type="Proteomes" id="UP000000973">
    <property type="component" value="Segment"/>
</dbReference>
<keyword evidence="2" id="KW-1185">Reference proteome</keyword>
<dbReference type="EMBL" id="AY954968">
    <property type="protein sequence ID" value="AAX92051.1"/>
    <property type="molecule type" value="Genomic_DNA"/>
</dbReference>
<name>Q4ZAA7_9CAUD</name>
<dbReference type="OrthoDB" id="33975at10239"/>
<dbReference type="GeneID" id="5133866"/>
<reference evidence="1 2" key="1">
    <citation type="journal article" date="2005" name="Proc. Natl. Acad. Sci. U.S.A.">
        <title>The complete genomes and proteomes of 27 Staphylococcus aureus bacteriophages.</title>
        <authorList>
            <person name="Kwan T."/>
            <person name="Liu J."/>
            <person name="Dubow M."/>
            <person name="Gros P."/>
            <person name="Pelletier J."/>
        </authorList>
    </citation>
    <scope>NUCLEOTIDE SEQUENCE</scope>
</reference>
<evidence type="ECO:0000313" key="2">
    <source>
        <dbReference type="Proteomes" id="UP000000973"/>
    </source>
</evidence>
<proteinExistence type="predicted"/>
<accession>Q4ZAA7</accession>
<sequence length="89" mass="10487">MLRSSSKLLSFTFIFLPLTISHLWYYFGCAIIFTYSRCTRQIIFINVIHKLTTTVDVFFCTIHTNKQLRCLPNTTTRLERFVNFLLSAV</sequence>
<dbReference type="KEGG" id="vg:5133866"/>
<protein>
    <submittedName>
        <fullName evidence="1">ORF049</fullName>
    </submittedName>
</protein>
<organism evidence="1 2">
    <name type="scientific">Staphylococcus phage X2</name>
    <dbReference type="NCBI Taxonomy" id="2908152"/>
    <lineage>
        <taxon>Viruses</taxon>
        <taxon>Duplodnaviria</taxon>
        <taxon>Heunggongvirae</taxon>
        <taxon>Uroviricota</taxon>
        <taxon>Caudoviricetes</taxon>
        <taxon>Azeredovirinae</taxon>
        <taxon>Phietavirus</taxon>
        <taxon>Phietavirus X2</taxon>
    </lineage>
</organism>